<evidence type="ECO:0000313" key="2">
    <source>
        <dbReference type="Proteomes" id="UP000789920"/>
    </source>
</evidence>
<evidence type="ECO:0000313" key="1">
    <source>
        <dbReference type="EMBL" id="CAG8471982.1"/>
    </source>
</evidence>
<name>A0ACA9KGS1_9GLOM</name>
<accession>A0ACA9KGS1</accession>
<keyword evidence="2" id="KW-1185">Reference proteome</keyword>
<organism evidence="1 2">
    <name type="scientific">Racocetra persica</name>
    <dbReference type="NCBI Taxonomy" id="160502"/>
    <lineage>
        <taxon>Eukaryota</taxon>
        <taxon>Fungi</taxon>
        <taxon>Fungi incertae sedis</taxon>
        <taxon>Mucoromycota</taxon>
        <taxon>Glomeromycotina</taxon>
        <taxon>Glomeromycetes</taxon>
        <taxon>Diversisporales</taxon>
        <taxon>Gigasporaceae</taxon>
        <taxon>Racocetra</taxon>
    </lineage>
</organism>
<protein>
    <submittedName>
        <fullName evidence="1">9994_t:CDS:1</fullName>
    </submittedName>
</protein>
<sequence length="578" mass="66482">MSAEESTEDFEECETNTRTTFSLAEESTEDFEECEDNTRTTFSLGLESNNCVDLSLEVSENIRESLGLELGIVKDNSCMGSKVSEVNTGSIFGLELDSIDPEVSEDNFEPILRLELELAKDKGGLDLEVRENSKDLVKNNSSVNSDLELAESRSNIASDFGSGSVYSLSFEKDLSNAIQKIKHEKNIASSDASQLLNDRLCGIFWMTGDQIMLWTHYLDIILHDNTSRTNKYNYPLSLFILVDNDRKSWLGAQVFINDKIQKSYEWILQQTLNATGLEPQLKNKLGSADYKAFINDFWKMCNVLYVNIFEQRFQTLLDIYPNANKYLHDLIYTTCYSWAYAFTSRIFIVANVVEALDSQIQQKAMNKSFIAWKYKSTIYQQLFINKVDLVSSEPFVEASSKGFKRFQSDNLQETYPIPKYYNNMQESQIYQHIYKKLYYSQLIEYFKKALNYLLEDNNQKALDDIILSYISKKEANQKTDMQPNQKVLKENTGLNCEIRLSNGHIYNVDNIKDLIKHRGKGRPLNKQIKDYNEKNKVDSQKQSNNDIIDNDNSGSCKCGLYYKTGHYAPKCLTKNSEC</sequence>
<comment type="caution">
    <text evidence="1">The sequence shown here is derived from an EMBL/GenBank/DDBJ whole genome shotgun (WGS) entry which is preliminary data.</text>
</comment>
<proteinExistence type="predicted"/>
<gene>
    <name evidence="1" type="ORF">RPERSI_LOCUS623</name>
</gene>
<dbReference type="EMBL" id="CAJVQC010000484">
    <property type="protein sequence ID" value="CAG8471982.1"/>
    <property type="molecule type" value="Genomic_DNA"/>
</dbReference>
<dbReference type="Proteomes" id="UP000789920">
    <property type="component" value="Unassembled WGS sequence"/>
</dbReference>
<reference evidence="1" key="1">
    <citation type="submission" date="2021-06" db="EMBL/GenBank/DDBJ databases">
        <authorList>
            <person name="Kallberg Y."/>
            <person name="Tangrot J."/>
            <person name="Rosling A."/>
        </authorList>
    </citation>
    <scope>NUCLEOTIDE SEQUENCE</scope>
    <source>
        <strain evidence="1">MA461A</strain>
    </source>
</reference>